<dbReference type="InParanoid" id="F4RSV7"/>
<dbReference type="InterPro" id="IPR029058">
    <property type="entry name" value="AB_hydrolase_fold"/>
</dbReference>
<reference evidence="2" key="1">
    <citation type="journal article" date="2011" name="Proc. Natl. Acad. Sci. U.S.A.">
        <title>Obligate biotrophy features unraveled by the genomic analysis of rust fungi.</title>
        <authorList>
            <person name="Duplessis S."/>
            <person name="Cuomo C.A."/>
            <person name="Lin Y.-C."/>
            <person name="Aerts A."/>
            <person name="Tisserant E."/>
            <person name="Veneault-Fourrey C."/>
            <person name="Joly D.L."/>
            <person name="Hacquard S."/>
            <person name="Amselem J."/>
            <person name="Cantarel B.L."/>
            <person name="Chiu R."/>
            <person name="Coutinho P.M."/>
            <person name="Feau N."/>
            <person name="Field M."/>
            <person name="Frey P."/>
            <person name="Gelhaye E."/>
            <person name="Goldberg J."/>
            <person name="Grabherr M.G."/>
            <person name="Kodira C.D."/>
            <person name="Kohler A."/>
            <person name="Kuees U."/>
            <person name="Lindquist E.A."/>
            <person name="Lucas S.M."/>
            <person name="Mago R."/>
            <person name="Mauceli E."/>
            <person name="Morin E."/>
            <person name="Murat C."/>
            <person name="Pangilinan J.L."/>
            <person name="Park R."/>
            <person name="Pearson M."/>
            <person name="Quesneville H."/>
            <person name="Rouhier N."/>
            <person name="Sakthikumar S."/>
            <person name="Salamov A.A."/>
            <person name="Schmutz J."/>
            <person name="Selles B."/>
            <person name="Shapiro H."/>
            <person name="Tanguay P."/>
            <person name="Tuskan G.A."/>
            <person name="Henrissat B."/>
            <person name="Van de Peer Y."/>
            <person name="Rouze P."/>
            <person name="Ellis J.G."/>
            <person name="Dodds P.N."/>
            <person name="Schein J.E."/>
            <person name="Zhong S."/>
            <person name="Hamelin R.C."/>
            <person name="Grigoriev I.V."/>
            <person name="Szabo L.J."/>
            <person name="Martin F."/>
        </authorList>
    </citation>
    <scope>NUCLEOTIDE SEQUENCE [LARGE SCALE GENOMIC DNA]</scope>
    <source>
        <strain evidence="2">98AG31 / pathotype 3-4-7</strain>
    </source>
</reference>
<dbReference type="VEuPathDB" id="FungiDB:MELLADRAFT_72355"/>
<dbReference type="HOGENOM" id="CLU_049633_4_0_1"/>
<dbReference type="eggNOG" id="KOG4840">
    <property type="taxonomic scope" value="Eukaryota"/>
</dbReference>
<proteinExistence type="predicted"/>
<dbReference type="OrthoDB" id="10034502at2759"/>
<sequence length="299" mass="33211">MTDQLQPPTLGLLHLYNSHDRLTAFESGDLESPNTLIFIGGLGDGFCSVPYLNQLSNSLHSIGWSLIQILLTSSYTGFGTTDLNQDVKEIQDCLKYLIRLGKNEFVLMGHSTGCQDIVRLVNDQPDVLKNVIGTILQAPVSDREYILDVLGEENYQRSIKIAKELIEAGKPNQPIPLEFCEMFSGGKSTISAHRWISLSSKLQDNPSGEDFFSSDLTIEDLSINLKAFNSIKTMILFSGRDESVPKEVNKNELLERLVVSCGGKVTREWSVLFEGAGHLAEEVVDEISDRVIRFIQAIS</sequence>
<evidence type="ECO:0008006" key="3">
    <source>
        <dbReference type="Google" id="ProtNLM"/>
    </source>
</evidence>
<dbReference type="GeneID" id="18932083"/>
<dbReference type="Proteomes" id="UP000001072">
    <property type="component" value="Unassembled WGS sequence"/>
</dbReference>
<dbReference type="SUPFAM" id="SSF53474">
    <property type="entry name" value="alpha/beta-Hydrolases"/>
    <property type="match status" value="1"/>
</dbReference>
<dbReference type="FunCoup" id="F4RSV7">
    <property type="interactions" value="7"/>
</dbReference>
<dbReference type="PANTHER" id="PTHR31591:SF1">
    <property type="entry name" value="UPF0613 PROTEIN PB24D3.06C"/>
    <property type="match status" value="1"/>
</dbReference>
<dbReference type="RefSeq" id="XP_007412329.1">
    <property type="nucleotide sequence ID" value="XM_007412267.1"/>
</dbReference>
<evidence type="ECO:0000313" key="1">
    <source>
        <dbReference type="EMBL" id="EGG04538.1"/>
    </source>
</evidence>
<protein>
    <recommendedName>
        <fullName evidence="3">DUF1749-domain-containing protein</fullName>
    </recommendedName>
</protein>
<organism evidence="2">
    <name type="scientific">Melampsora larici-populina (strain 98AG31 / pathotype 3-4-7)</name>
    <name type="common">Poplar leaf rust fungus</name>
    <dbReference type="NCBI Taxonomy" id="747676"/>
    <lineage>
        <taxon>Eukaryota</taxon>
        <taxon>Fungi</taxon>
        <taxon>Dikarya</taxon>
        <taxon>Basidiomycota</taxon>
        <taxon>Pucciniomycotina</taxon>
        <taxon>Pucciniomycetes</taxon>
        <taxon>Pucciniales</taxon>
        <taxon>Melampsoraceae</taxon>
        <taxon>Melampsora</taxon>
    </lineage>
</organism>
<dbReference type="EMBL" id="GL883118">
    <property type="protein sequence ID" value="EGG04538.1"/>
    <property type="molecule type" value="Genomic_DNA"/>
</dbReference>
<dbReference type="InterPro" id="IPR013744">
    <property type="entry name" value="SidJ"/>
</dbReference>
<dbReference type="Gene3D" id="3.40.50.1820">
    <property type="entry name" value="alpha/beta hydrolase"/>
    <property type="match status" value="1"/>
</dbReference>
<dbReference type="Pfam" id="PF08538">
    <property type="entry name" value="DUF1749"/>
    <property type="match status" value="1"/>
</dbReference>
<accession>F4RSV7</accession>
<evidence type="ECO:0000313" key="2">
    <source>
        <dbReference type="Proteomes" id="UP000001072"/>
    </source>
</evidence>
<dbReference type="KEGG" id="mlr:MELLADRAFT_72355"/>
<keyword evidence="2" id="KW-1185">Reference proteome</keyword>
<dbReference type="AlphaFoldDB" id="F4RSV7"/>
<dbReference type="PANTHER" id="PTHR31591">
    <property type="entry name" value="UPF0613 PROTEIN PB24D3.06C"/>
    <property type="match status" value="1"/>
</dbReference>
<gene>
    <name evidence="1" type="ORF">MELLADRAFT_72355</name>
</gene>
<name>F4RSV7_MELLP</name>